<evidence type="ECO:0000259" key="1">
    <source>
        <dbReference type="Pfam" id="PF00535"/>
    </source>
</evidence>
<evidence type="ECO:0000313" key="2">
    <source>
        <dbReference type="EMBL" id="PZQ43913.1"/>
    </source>
</evidence>
<dbReference type="EMBL" id="QFQB01000121">
    <property type="protein sequence ID" value="PZQ43913.1"/>
    <property type="molecule type" value="Genomic_DNA"/>
</dbReference>
<reference evidence="2 3" key="1">
    <citation type="submission" date="2017-08" db="EMBL/GenBank/DDBJ databases">
        <title>Infants hospitalized years apart are colonized by the same room-sourced microbial strains.</title>
        <authorList>
            <person name="Brooks B."/>
            <person name="Olm M.R."/>
            <person name="Firek B.A."/>
            <person name="Baker R."/>
            <person name="Thomas B.C."/>
            <person name="Morowitz M.J."/>
            <person name="Banfield J.F."/>
        </authorList>
    </citation>
    <scope>NUCLEOTIDE SEQUENCE [LARGE SCALE GENOMIC DNA]</scope>
    <source>
        <strain evidence="2">S2_005_002_R2_29</strain>
    </source>
</reference>
<proteinExistence type="predicted"/>
<protein>
    <recommendedName>
        <fullName evidence="1">Glycosyltransferase 2-like domain-containing protein</fullName>
    </recommendedName>
</protein>
<dbReference type="InterPro" id="IPR001173">
    <property type="entry name" value="Glyco_trans_2-like"/>
</dbReference>
<name>A0A2W5PN30_9BACT</name>
<dbReference type="Proteomes" id="UP000249417">
    <property type="component" value="Unassembled WGS sequence"/>
</dbReference>
<gene>
    <name evidence="2" type="ORF">DI551_11195</name>
</gene>
<dbReference type="InterPro" id="IPR029044">
    <property type="entry name" value="Nucleotide-diphossugar_trans"/>
</dbReference>
<evidence type="ECO:0000313" key="3">
    <source>
        <dbReference type="Proteomes" id="UP000249417"/>
    </source>
</evidence>
<dbReference type="SUPFAM" id="SSF53448">
    <property type="entry name" value="Nucleotide-diphospho-sugar transferases"/>
    <property type="match status" value="1"/>
</dbReference>
<sequence>MPEKNVMVFENIDEINADIVLFSSQIIEHNNLSSGFHARIFDGKKKIYKKIDLNEYINLNKNNGCSTVAFVVTGNFVEWETMFSVAGDLILNVHLIVPGSSGALSSSCLSQLSTELAIRFATYGYKFDVNYASCHMDKELAGSIVPAVYTTSLGTFLSGLLPLQQDMMNVLSFNTTARQPDLQHKSRPTFTVLTRTQGKRLETLQEVFLCLSAQTYLDFEHLVIAHNADDDAIRHIKHLIDNQPSDFRNKIRFERVEGGTRTTPLNIGFSIANGLYVVILDDDDIVFAHWLETFAGIAARKPGALLRAVALRQEFTWATVNGKRAARAISGMYNDYGPDFDFIQHLETNLTPPVSIAFPRYLFAEHGLRFDEALTTTEDWDYIMRCAAYVGVGVSDQITCIYRWWIAAESSREMHSQDEWILNHEVIQNRLNSTPVLLESRSIKTIRNISSKRDEFLRWANSLHHEIEKIKIAEEAVLPPNTDGIQEPRLTKWENLINKKFYVDKKTKLLRRTIIEDSGLFDADWYQATYSDVAQSGVDPLTHFLDCGSRELRSPCKAFNAKAYYVMNRDVQSHRIEPVFHYLLHGKWEGRPLRSHES</sequence>
<dbReference type="CDD" id="cd00761">
    <property type="entry name" value="Glyco_tranf_GTA_type"/>
    <property type="match status" value="1"/>
</dbReference>
<dbReference type="Pfam" id="PF00535">
    <property type="entry name" value="Glycos_transf_2"/>
    <property type="match status" value="1"/>
</dbReference>
<accession>A0A2W5PN30</accession>
<dbReference type="AlphaFoldDB" id="A0A2W5PN30"/>
<comment type="caution">
    <text evidence="2">The sequence shown here is derived from an EMBL/GenBank/DDBJ whole genome shotgun (WGS) entry which is preliminary data.</text>
</comment>
<dbReference type="Gene3D" id="3.90.550.10">
    <property type="entry name" value="Spore Coat Polysaccharide Biosynthesis Protein SpsA, Chain A"/>
    <property type="match status" value="1"/>
</dbReference>
<organism evidence="2 3">
    <name type="scientific">Micavibrio aeruginosavorus</name>
    <dbReference type="NCBI Taxonomy" id="349221"/>
    <lineage>
        <taxon>Bacteria</taxon>
        <taxon>Pseudomonadati</taxon>
        <taxon>Bdellovibrionota</taxon>
        <taxon>Bdellovibrionia</taxon>
        <taxon>Bdellovibrionales</taxon>
        <taxon>Pseudobdellovibrionaceae</taxon>
        <taxon>Micavibrio</taxon>
    </lineage>
</organism>
<feature type="domain" description="Glycosyltransferase 2-like" evidence="1">
    <location>
        <begin position="201"/>
        <end position="301"/>
    </location>
</feature>